<protein>
    <submittedName>
        <fullName evidence="1">Uncharacterized protein</fullName>
    </submittedName>
</protein>
<keyword evidence="2" id="KW-1185">Reference proteome</keyword>
<evidence type="ECO:0000313" key="2">
    <source>
        <dbReference type="Proteomes" id="UP000186720"/>
    </source>
</evidence>
<reference evidence="1 2" key="1">
    <citation type="submission" date="2016-11" db="EMBL/GenBank/DDBJ databases">
        <title>Whole Genome Sequencing of Mucilaginibacter polytrichastri RG4-7(T) isolated from the moss sample.</title>
        <authorList>
            <person name="Li Y."/>
        </authorList>
    </citation>
    <scope>NUCLEOTIDE SEQUENCE [LARGE SCALE GENOMIC DNA]</scope>
    <source>
        <strain evidence="1 2">RG4-7</strain>
    </source>
</reference>
<comment type="caution">
    <text evidence="1">The sequence shown here is derived from an EMBL/GenBank/DDBJ whole genome shotgun (WGS) entry which is preliminary data.</text>
</comment>
<evidence type="ECO:0000313" key="1">
    <source>
        <dbReference type="EMBL" id="OKS85794.1"/>
    </source>
</evidence>
<organism evidence="1 2">
    <name type="scientific">Mucilaginibacter polytrichastri</name>
    <dbReference type="NCBI Taxonomy" id="1302689"/>
    <lineage>
        <taxon>Bacteria</taxon>
        <taxon>Pseudomonadati</taxon>
        <taxon>Bacteroidota</taxon>
        <taxon>Sphingobacteriia</taxon>
        <taxon>Sphingobacteriales</taxon>
        <taxon>Sphingobacteriaceae</taxon>
        <taxon>Mucilaginibacter</taxon>
    </lineage>
</organism>
<gene>
    <name evidence="1" type="ORF">RG47T_1240</name>
</gene>
<sequence length="37" mass="4358">MLILTVIYLCKKYNAIERVKALLWFRKVKVVVVPIPV</sequence>
<dbReference type="EMBL" id="MPPL01000001">
    <property type="protein sequence ID" value="OKS85794.1"/>
    <property type="molecule type" value="Genomic_DNA"/>
</dbReference>
<dbReference type="Proteomes" id="UP000186720">
    <property type="component" value="Unassembled WGS sequence"/>
</dbReference>
<dbReference type="AlphaFoldDB" id="A0A1Q5ZVJ4"/>
<proteinExistence type="predicted"/>
<accession>A0A1Q5ZVJ4</accession>
<name>A0A1Q5ZVJ4_9SPHI</name>